<feature type="transmembrane region" description="Helical" evidence="3">
    <location>
        <begin position="381"/>
        <end position="404"/>
    </location>
</feature>
<dbReference type="RefSeq" id="XP_060059121.1">
    <property type="nucleotide sequence ID" value="XM_060203138.1"/>
</dbReference>
<keyword evidence="6" id="KW-1185">Reference proteome</keyword>
<dbReference type="InterPro" id="IPR051755">
    <property type="entry name" value="Ig-like_CS_Receptor"/>
</dbReference>
<dbReference type="InterPro" id="IPR013106">
    <property type="entry name" value="Ig_V-set"/>
</dbReference>
<dbReference type="InterPro" id="IPR003599">
    <property type="entry name" value="Ig_sub"/>
</dbReference>
<evidence type="ECO:0000313" key="6">
    <source>
        <dbReference type="Proteomes" id="UP001652624"/>
    </source>
</evidence>
<keyword evidence="3" id="KW-0472">Membrane</keyword>
<dbReference type="PANTHER" id="PTHR19971">
    <property type="entry name" value="SIGNAL-REGULATORY PROTEIN BETA"/>
    <property type="match status" value="1"/>
</dbReference>
<keyword evidence="3" id="KW-1133">Transmembrane helix</keyword>
<dbReference type="SMART" id="SM00409">
    <property type="entry name" value="IG"/>
    <property type="match status" value="3"/>
</dbReference>
<proteinExistence type="predicted"/>
<feature type="domain" description="Ig-like" evidence="5">
    <location>
        <begin position="168"/>
        <end position="257"/>
    </location>
</feature>
<dbReference type="SUPFAM" id="SSF48726">
    <property type="entry name" value="Immunoglobulin"/>
    <property type="match status" value="3"/>
</dbReference>
<evidence type="ECO:0000256" key="4">
    <source>
        <dbReference type="SAM" id="SignalP"/>
    </source>
</evidence>
<dbReference type="Pfam" id="PF07654">
    <property type="entry name" value="C1-set"/>
    <property type="match status" value="2"/>
</dbReference>
<dbReference type="GeneID" id="107522503"/>
<keyword evidence="2" id="KW-0325">Glycoprotein</keyword>
<dbReference type="Proteomes" id="UP001652624">
    <property type="component" value="Chromosome 1"/>
</dbReference>
<keyword evidence="1" id="KW-1015">Disulfide bond</keyword>
<evidence type="ECO:0000256" key="2">
    <source>
        <dbReference type="ARBA" id="ARBA00023180"/>
    </source>
</evidence>
<reference evidence="7" key="2">
    <citation type="submission" date="2025-08" db="UniProtKB">
        <authorList>
            <consortium name="RefSeq"/>
        </authorList>
    </citation>
    <scope>IDENTIFICATION</scope>
</reference>
<feature type="signal peptide" evidence="4">
    <location>
        <begin position="1"/>
        <end position="19"/>
    </location>
</feature>
<dbReference type="InterPro" id="IPR013783">
    <property type="entry name" value="Ig-like_fold"/>
</dbReference>
<dbReference type="Pfam" id="PF07686">
    <property type="entry name" value="V-set"/>
    <property type="match status" value="1"/>
</dbReference>
<feature type="domain" description="Ig-like" evidence="5">
    <location>
        <begin position="42"/>
        <end position="138"/>
    </location>
</feature>
<evidence type="ECO:0000256" key="3">
    <source>
        <dbReference type="SAM" id="Phobius"/>
    </source>
</evidence>
<dbReference type="PROSITE" id="PS50835">
    <property type="entry name" value="IG_LIKE"/>
    <property type="match status" value="3"/>
</dbReference>
<evidence type="ECO:0000256" key="1">
    <source>
        <dbReference type="ARBA" id="ARBA00023157"/>
    </source>
</evidence>
<name>A0ABM3YDI0_ERIEU</name>
<dbReference type="InterPro" id="IPR036179">
    <property type="entry name" value="Ig-like_dom_sf"/>
</dbReference>
<dbReference type="Gene3D" id="2.60.40.10">
    <property type="entry name" value="Immunoglobulins"/>
    <property type="match status" value="3"/>
</dbReference>
<dbReference type="InterPro" id="IPR003597">
    <property type="entry name" value="Ig_C1-set"/>
</dbReference>
<dbReference type="InterPro" id="IPR007110">
    <property type="entry name" value="Ig-like_dom"/>
</dbReference>
<feature type="chain" id="PRO_5045746217" evidence="4">
    <location>
        <begin position="20"/>
        <end position="415"/>
    </location>
</feature>
<keyword evidence="3" id="KW-0812">Transmembrane</keyword>
<protein>
    <submittedName>
        <fullName evidence="7">Signal-regulatory protein beta-1-like isoform X1</fullName>
    </submittedName>
</protein>
<organism evidence="6 7">
    <name type="scientific">Erinaceus europaeus</name>
    <name type="common">Western European hedgehog</name>
    <dbReference type="NCBI Taxonomy" id="9365"/>
    <lineage>
        <taxon>Eukaryota</taxon>
        <taxon>Metazoa</taxon>
        <taxon>Chordata</taxon>
        <taxon>Craniata</taxon>
        <taxon>Vertebrata</taxon>
        <taxon>Euteleostomi</taxon>
        <taxon>Mammalia</taxon>
        <taxon>Eutheria</taxon>
        <taxon>Laurasiatheria</taxon>
        <taxon>Eulipotyphla</taxon>
        <taxon>Erinaceidae</taxon>
        <taxon>Erinaceinae</taxon>
        <taxon>Erinaceus</taxon>
    </lineage>
</organism>
<feature type="domain" description="Ig-like" evidence="5">
    <location>
        <begin position="270"/>
        <end position="364"/>
    </location>
</feature>
<accession>A0ABM3YDI0</accession>
<sequence length="415" mass="45718">MPIPISLCHLPLLLPLLLGLIGEFHSLLSHSSTGARLLCFPPGVAGEKLRVIQPQDSVSVAVGETVTLNCTMTFLSLVGPTKWIKGTGPSQKVIYDFKGGHKGDPRVKNASDTTIRGNTDFSIHISTATTEDSGVYYCVRFRKETPEDVMVKFGEGTKVTVRAKPSPPQISSPSNRVYPGQVVNFNCTSSGFFPSNMSLKWFQNSVEIPALQTFIFPAGAAASYNIVSTVLVTLAITSLQSQITCQVVHQELQRPLTGYVDLSKFLRVSPTVTITEHHVPRLQMVVLVCHVQRFYPGGINITWLKGSRRCKTCETDASTNNSDGTFSQDSHLLVSALEYKNIKLFTCLVENENKPLLQASMKLSEFREEQESLEARDYGSLLGSVLLVGWKLVPLTALSTIYVLRRNLISSPKRR</sequence>
<dbReference type="SMART" id="SM00407">
    <property type="entry name" value="IGc1"/>
    <property type="match status" value="2"/>
</dbReference>
<gene>
    <name evidence="7" type="primary">LOC107522503</name>
</gene>
<keyword evidence="4" id="KW-0732">Signal</keyword>
<reference evidence="6" key="1">
    <citation type="submission" date="2025-05" db="UniProtKB">
        <authorList>
            <consortium name="RefSeq"/>
        </authorList>
    </citation>
    <scope>NUCLEOTIDE SEQUENCE [LARGE SCALE GENOMIC DNA]</scope>
</reference>
<evidence type="ECO:0000313" key="7">
    <source>
        <dbReference type="RefSeq" id="XP_060059121.1"/>
    </source>
</evidence>
<evidence type="ECO:0000259" key="5">
    <source>
        <dbReference type="PROSITE" id="PS50835"/>
    </source>
</evidence>